<dbReference type="FunFam" id="3.30.465.10:FF:000017">
    <property type="entry name" value="Xanthine dehydrogenase, FAD binding subunit"/>
    <property type="match status" value="1"/>
</dbReference>
<gene>
    <name evidence="5" type="ORF">RC74_11605</name>
</gene>
<dbReference type="KEGG" id="hat:RC74_11605"/>
<evidence type="ECO:0000313" key="5">
    <source>
        <dbReference type="EMBL" id="AML51823.1"/>
    </source>
</evidence>
<dbReference type="InterPro" id="IPR036683">
    <property type="entry name" value="CO_DH_flav_C_dom_sf"/>
</dbReference>
<dbReference type="PANTHER" id="PTHR42659">
    <property type="entry name" value="XANTHINE DEHYDROGENASE SUBUNIT C-RELATED"/>
    <property type="match status" value="1"/>
</dbReference>
<dbReference type="AlphaFoldDB" id="A0A126V0I8"/>
<dbReference type="STRING" id="1579316.RC74_11605"/>
<accession>A0A126V0I8</accession>
<dbReference type="InterPro" id="IPR051312">
    <property type="entry name" value="Diverse_Substr_Oxidored"/>
</dbReference>
<dbReference type="InterPro" id="IPR002346">
    <property type="entry name" value="Mopterin_DH_FAD-bd"/>
</dbReference>
<dbReference type="SUPFAM" id="SSF56176">
    <property type="entry name" value="FAD-binding/transporter-associated domain-like"/>
    <property type="match status" value="1"/>
</dbReference>
<dbReference type="Pfam" id="PF03450">
    <property type="entry name" value="CO_deh_flav_C"/>
    <property type="match status" value="1"/>
</dbReference>
<protein>
    <submittedName>
        <fullName evidence="5">Molybdopterin dehydrogenase</fullName>
    </submittedName>
</protein>
<evidence type="ECO:0000259" key="4">
    <source>
        <dbReference type="PROSITE" id="PS51387"/>
    </source>
</evidence>
<organism evidence="5 6">
    <name type="scientific">Falsihalocynthiibacter arcticus</name>
    <dbReference type="NCBI Taxonomy" id="1579316"/>
    <lineage>
        <taxon>Bacteria</taxon>
        <taxon>Pseudomonadati</taxon>
        <taxon>Pseudomonadota</taxon>
        <taxon>Alphaproteobacteria</taxon>
        <taxon>Rhodobacterales</taxon>
        <taxon>Roseobacteraceae</taxon>
        <taxon>Falsihalocynthiibacter</taxon>
    </lineage>
</organism>
<dbReference type="InterPro" id="IPR005107">
    <property type="entry name" value="CO_DH_flav_C"/>
</dbReference>
<keyword evidence="3" id="KW-0560">Oxidoreductase</keyword>
<feature type="domain" description="FAD-binding PCMH-type" evidence="4">
    <location>
        <begin position="1"/>
        <end position="177"/>
    </location>
</feature>
<dbReference type="EMBL" id="CP014327">
    <property type="protein sequence ID" value="AML51823.1"/>
    <property type="molecule type" value="Genomic_DNA"/>
</dbReference>
<proteinExistence type="predicted"/>
<dbReference type="InterPro" id="IPR016167">
    <property type="entry name" value="FAD-bd_PCMH_sub1"/>
</dbReference>
<keyword evidence="2" id="KW-0274">FAD</keyword>
<dbReference type="Pfam" id="PF00941">
    <property type="entry name" value="FAD_binding_5"/>
    <property type="match status" value="1"/>
</dbReference>
<dbReference type="PROSITE" id="PS51387">
    <property type="entry name" value="FAD_PCMH"/>
    <property type="match status" value="1"/>
</dbReference>
<dbReference type="SMART" id="SM01092">
    <property type="entry name" value="CO_deh_flav_C"/>
    <property type="match status" value="1"/>
</dbReference>
<sequence>MKSPAFEYMRAESVLDAMAAYAGMDGDAVYLAGGHSVMPAMALRLQAPSLMIDLANIEALTGVSLQDGWLRIGAMTRHVQAMTNPLIATHAPLFAAAAPFVAHPAIRNRGTLGGSLAHADPASEFPAAAVAMRAELEIASQTGTRRVPADAFFRDIYETAIEPGEILQAIYVPNPVAGQMIGFDEIARRRGDYAMVGVAVQVVSVENTMTDVSIALFSVGNKPTRAVGAQAALIGRALDGASISAAQAALGDDLDPSDDPQFPASMRVHLARVLLGRVLANLKAVA</sequence>
<reference evidence="5 6" key="1">
    <citation type="submission" date="2016-02" db="EMBL/GenBank/DDBJ databases">
        <title>Complete genome sequence of Halocynthiibacter arcticus PAMC 20958t from arctic marine sediment.</title>
        <authorList>
            <person name="Lee Y.M."/>
            <person name="Baek K."/>
            <person name="Lee H.K."/>
            <person name="Shin S.C."/>
        </authorList>
    </citation>
    <scope>NUCLEOTIDE SEQUENCE [LARGE SCALE GENOMIC DNA]</scope>
    <source>
        <strain evidence="5">PAMC 20958</strain>
    </source>
</reference>
<dbReference type="OrthoDB" id="9793944at2"/>
<evidence type="ECO:0000256" key="3">
    <source>
        <dbReference type="ARBA" id="ARBA00023002"/>
    </source>
</evidence>
<name>A0A126V0I8_9RHOB</name>
<keyword evidence="1" id="KW-0285">Flavoprotein</keyword>
<dbReference type="Gene3D" id="3.30.43.10">
    <property type="entry name" value="Uridine Diphospho-n-acetylenolpyruvylglucosamine Reductase, domain 2"/>
    <property type="match status" value="1"/>
</dbReference>
<evidence type="ECO:0000313" key="6">
    <source>
        <dbReference type="Proteomes" id="UP000070371"/>
    </source>
</evidence>
<evidence type="ECO:0000256" key="2">
    <source>
        <dbReference type="ARBA" id="ARBA00022827"/>
    </source>
</evidence>
<dbReference type="InterPro" id="IPR036318">
    <property type="entry name" value="FAD-bd_PCMH-like_sf"/>
</dbReference>
<dbReference type="GO" id="GO:0071949">
    <property type="term" value="F:FAD binding"/>
    <property type="evidence" value="ECO:0007669"/>
    <property type="project" value="InterPro"/>
</dbReference>
<dbReference type="InterPro" id="IPR016169">
    <property type="entry name" value="FAD-bd_PCMH_sub2"/>
</dbReference>
<dbReference type="RefSeq" id="WP_039001139.1">
    <property type="nucleotide sequence ID" value="NZ_CP014327.1"/>
</dbReference>
<dbReference type="Proteomes" id="UP000070371">
    <property type="component" value="Chromosome"/>
</dbReference>
<dbReference type="SUPFAM" id="SSF55447">
    <property type="entry name" value="CO dehydrogenase flavoprotein C-terminal domain-like"/>
    <property type="match status" value="1"/>
</dbReference>
<dbReference type="Gene3D" id="3.30.465.10">
    <property type="match status" value="1"/>
</dbReference>
<dbReference type="Gene3D" id="3.30.390.50">
    <property type="entry name" value="CO dehydrogenase flavoprotein, C-terminal domain"/>
    <property type="match status" value="1"/>
</dbReference>
<dbReference type="GO" id="GO:0016491">
    <property type="term" value="F:oxidoreductase activity"/>
    <property type="evidence" value="ECO:0007669"/>
    <property type="project" value="UniProtKB-KW"/>
</dbReference>
<keyword evidence="6" id="KW-1185">Reference proteome</keyword>
<dbReference type="InterPro" id="IPR016166">
    <property type="entry name" value="FAD-bd_PCMH"/>
</dbReference>
<dbReference type="PANTHER" id="PTHR42659:SF2">
    <property type="entry name" value="XANTHINE DEHYDROGENASE SUBUNIT C-RELATED"/>
    <property type="match status" value="1"/>
</dbReference>
<evidence type="ECO:0000256" key="1">
    <source>
        <dbReference type="ARBA" id="ARBA00022630"/>
    </source>
</evidence>